<name>A0A2S9WZ27_9NEIS</name>
<evidence type="ECO:0000313" key="2">
    <source>
        <dbReference type="Proteomes" id="UP000239469"/>
    </source>
</evidence>
<sequence>MTQSQLDRALVREIFRVLRGSIGNRFLDNFKTGVIVKDGPNRGHDAGVLEAMDVWAHKLRHLTPADVRHGLQATFKHPPSADEFITAACAREITPPTPTLAPETQAKLAAPTITREQAEVHIAQVAKAAKSMRMPQDNRLRLDNWLKIADEVERGVYKGGTLGKRMAAEALQKAGEPVPAVLQPYLPKTNPMEDAA</sequence>
<accession>A0A2S9WZ27</accession>
<dbReference type="OrthoDB" id="8592136at2"/>
<comment type="caution">
    <text evidence="1">The sequence shown here is derived from an EMBL/GenBank/DDBJ whole genome shotgun (WGS) entry which is preliminary data.</text>
</comment>
<dbReference type="EMBL" id="MTBD01000058">
    <property type="protein sequence ID" value="PRP68718.1"/>
    <property type="molecule type" value="Genomic_DNA"/>
</dbReference>
<organism evidence="1 2">
    <name type="scientific">Chromobacterium amazonense</name>
    <dbReference type="NCBI Taxonomy" id="1382803"/>
    <lineage>
        <taxon>Bacteria</taxon>
        <taxon>Pseudomonadati</taxon>
        <taxon>Pseudomonadota</taxon>
        <taxon>Betaproteobacteria</taxon>
        <taxon>Neisseriales</taxon>
        <taxon>Chromobacteriaceae</taxon>
        <taxon>Chromobacterium</taxon>
    </lineage>
</organism>
<evidence type="ECO:0000313" key="1">
    <source>
        <dbReference type="EMBL" id="PRP68718.1"/>
    </source>
</evidence>
<gene>
    <name evidence="1" type="ORF">BUE93_20855</name>
</gene>
<dbReference type="Proteomes" id="UP000239469">
    <property type="component" value="Unassembled WGS sequence"/>
</dbReference>
<dbReference type="AlphaFoldDB" id="A0A2S9WZ27"/>
<dbReference type="RefSeq" id="WP_106078126.1">
    <property type="nucleotide sequence ID" value="NZ_MTBD01000058.1"/>
</dbReference>
<proteinExistence type="predicted"/>
<protein>
    <submittedName>
        <fullName evidence="1">Uncharacterized protein</fullName>
    </submittedName>
</protein>
<reference evidence="1 2" key="1">
    <citation type="submission" date="2017-01" db="EMBL/GenBank/DDBJ databases">
        <title>New insights into the genetic diversity of Chromobacterium isolated from tropical freshwater lake.</title>
        <authorList>
            <person name="Santos A.B."/>
            <person name="Nascimento A.M."/>
            <person name="Da Silva P.C."/>
        </authorList>
    </citation>
    <scope>NUCLEOTIDE SEQUENCE [LARGE SCALE GENOMIC DNA]</scope>
    <source>
        <strain evidence="1 2">56AF</strain>
    </source>
</reference>